<dbReference type="EMBL" id="FONY01000010">
    <property type="protein sequence ID" value="SFE94114.1"/>
    <property type="molecule type" value="Genomic_DNA"/>
</dbReference>
<accession>A0A1I2EM10</accession>
<proteinExistence type="predicted"/>
<gene>
    <name evidence="1" type="ORF">SAMN04488541_1010100</name>
</gene>
<evidence type="ECO:0000313" key="1">
    <source>
        <dbReference type="EMBL" id="SFE94114.1"/>
    </source>
</evidence>
<keyword evidence="2" id="KW-1185">Reference proteome</keyword>
<dbReference type="AlphaFoldDB" id="A0A1I2EM10"/>
<dbReference type="RefSeq" id="WP_091542617.1">
    <property type="nucleotide sequence ID" value="NZ_FONY01000010.1"/>
</dbReference>
<organism evidence="1 2">
    <name type="scientific">Thermoflexibacter ruber</name>
    <dbReference type="NCBI Taxonomy" id="1003"/>
    <lineage>
        <taxon>Bacteria</taxon>
        <taxon>Pseudomonadati</taxon>
        <taxon>Bacteroidota</taxon>
        <taxon>Cytophagia</taxon>
        <taxon>Cytophagales</taxon>
        <taxon>Thermoflexibacteraceae</taxon>
        <taxon>Thermoflexibacter</taxon>
    </lineage>
</organism>
<protein>
    <submittedName>
        <fullName evidence="1">Uncharacterized protein</fullName>
    </submittedName>
</protein>
<dbReference type="Proteomes" id="UP000199513">
    <property type="component" value="Unassembled WGS sequence"/>
</dbReference>
<sequence length="166" mass="19558">MLGYYLFLVFKRIQINQELAEYINSNQIKESELVVFKIPILIYHYPDRELHHAKGELEYKGNYYDIVKQSISKDTLYTYCYNNPKKAKLHQDLSKHNKEHIVNHEQTNSSNNAKKVIKPYLKDYIAIIQKINLIILPQHTKVVYPPLIVKYSSINMQISLPPPKQA</sequence>
<dbReference type="OrthoDB" id="950503at2"/>
<evidence type="ECO:0000313" key="2">
    <source>
        <dbReference type="Proteomes" id="UP000199513"/>
    </source>
</evidence>
<dbReference type="STRING" id="1003.SAMN04488541_1010100"/>
<name>A0A1I2EM10_9BACT</name>
<reference evidence="1 2" key="1">
    <citation type="submission" date="2016-10" db="EMBL/GenBank/DDBJ databases">
        <authorList>
            <person name="de Groot N.N."/>
        </authorList>
    </citation>
    <scope>NUCLEOTIDE SEQUENCE [LARGE SCALE GENOMIC DNA]</scope>
    <source>
        <strain>GEY</strain>
        <strain evidence="2">DSM 9560</strain>
    </source>
</reference>